<sequence>MSDGIRVDTDGLNKFSTRVQDDTSRTLEPGYSDARVSLGTGVRFGVNNASGSVHAAKARYAASVEVSTANVEEYLAAARVLADAAAKVAAALDASDSRSAERTDWITGALAAAASEAQERRLAAEQRVAPGTARAI</sequence>
<comment type="caution">
    <text evidence="1">The sequence shown here is derived from an EMBL/GenBank/DDBJ whole genome shotgun (WGS) entry which is preliminary data.</text>
</comment>
<dbReference type="EMBL" id="JAMQOL010000006">
    <property type="protein sequence ID" value="MCM4077033.1"/>
    <property type="molecule type" value="Genomic_DNA"/>
</dbReference>
<evidence type="ECO:0000313" key="1">
    <source>
        <dbReference type="EMBL" id="MCM4077033.1"/>
    </source>
</evidence>
<evidence type="ECO:0000313" key="2">
    <source>
        <dbReference type="Proteomes" id="UP001523216"/>
    </source>
</evidence>
<dbReference type="RefSeq" id="WP_251796901.1">
    <property type="nucleotide sequence ID" value="NZ_JAMQOL010000006.1"/>
</dbReference>
<reference evidence="1 2" key="1">
    <citation type="submission" date="2022-06" db="EMBL/GenBank/DDBJ databases">
        <title>Actinoplanes abujensis sp. nov., isolated from Nigerian arid soil.</title>
        <authorList>
            <person name="Ding P."/>
        </authorList>
    </citation>
    <scope>NUCLEOTIDE SEQUENCE [LARGE SCALE GENOMIC DNA]</scope>
    <source>
        <strain evidence="2">TRM88002</strain>
    </source>
</reference>
<name>A0ABT0XTD0_9ACTN</name>
<proteinExistence type="predicted"/>
<dbReference type="Proteomes" id="UP001523216">
    <property type="component" value="Unassembled WGS sequence"/>
</dbReference>
<protein>
    <submittedName>
        <fullName evidence="1">Uncharacterized protein</fullName>
    </submittedName>
</protein>
<organism evidence="1 2">
    <name type="scientific">Paractinoplanes hotanensis</name>
    <dbReference type="NCBI Taxonomy" id="2906497"/>
    <lineage>
        <taxon>Bacteria</taxon>
        <taxon>Bacillati</taxon>
        <taxon>Actinomycetota</taxon>
        <taxon>Actinomycetes</taxon>
        <taxon>Micromonosporales</taxon>
        <taxon>Micromonosporaceae</taxon>
        <taxon>Paractinoplanes</taxon>
    </lineage>
</organism>
<keyword evidence="2" id="KW-1185">Reference proteome</keyword>
<gene>
    <name evidence="1" type="ORF">LXN57_05570</name>
</gene>
<accession>A0ABT0XTD0</accession>